<evidence type="ECO:0000259" key="3">
    <source>
        <dbReference type="PROSITE" id="PS51186"/>
    </source>
</evidence>
<dbReference type="EMBL" id="BBJU01000018">
    <property type="protein sequence ID" value="GAK71574.1"/>
    <property type="molecule type" value="Genomic_DNA"/>
</dbReference>
<proteinExistence type="predicted"/>
<protein>
    <submittedName>
        <fullName evidence="4">Putative acetyltransferase</fullName>
    </submittedName>
</protein>
<dbReference type="OrthoDB" id="572496at2"/>
<evidence type="ECO:0000256" key="1">
    <source>
        <dbReference type="ARBA" id="ARBA00022679"/>
    </source>
</evidence>
<dbReference type="Gene3D" id="3.40.630.30">
    <property type="match status" value="1"/>
</dbReference>
<reference evidence="4 5" key="1">
    <citation type="submission" date="2014-08" db="EMBL/GenBank/DDBJ databases">
        <title>Whole genome shotgun sequence of Rhizobium rubi NBRC 13261.</title>
        <authorList>
            <person name="Katano-Makiyama Y."/>
            <person name="Hosoyama A."/>
            <person name="Hashimoto M."/>
            <person name="Hosoyama Y."/>
            <person name="Noguchi M."/>
            <person name="Tsuchikane K."/>
            <person name="Uohara A."/>
            <person name="Ohji S."/>
            <person name="Ichikawa N."/>
            <person name="Kimura A."/>
            <person name="Yamazoe A."/>
            <person name="Fujita N."/>
        </authorList>
    </citation>
    <scope>NUCLEOTIDE SEQUENCE [LARGE SCALE GENOMIC DNA]</scope>
    <source>
        <strain evidence="4 5">NBRC 13261</strain>
    </source>
</reference>
<accession>A0A081CY28</accession>
<feature type="domain" description="N-acetyltransferase" evidence="3">
    <location>
        <begin position="2"/>
        <end position="152"/>
    </location>
</feature>
<dbReference type="Pfam" id="PF00583">
    <property type="entry name" value="Acetyltransf_1"/>
    <property type="match status" value="1"/>
</dbReference>
<dbReference type="InterPro" id="IPR000182">
    <property type="entry name" value="GNAT_dom"/>
</dbReference>
<keyword evidence="1 4" id="KW-0808">Transferase</keyword>
<dbReference type="PANTHER" id="PTHR43800:SF1">
    <property type="entry name" value="PEPTIDYL-LYSINE N-ACETYLTRANSFERASE YJAB"/>
    <property type="match status" value="1"/>
</dbReference>
<sequence>MVMIRAARVDELARLTEIELDAFVVWAKACGVTSQPYASADIILRQSLDQGFLLVAQTSETGHVAGFAAGRPVGSYLYVIEIDVERSAQGRGIGRALMLALLDKGREAGQKYAVLTTDRFAPFNAPFYTKLGFRILEPWETPPFVQERLDRQIADGLDPARRVAMLLDLRSSAAPTETGLHDLP</sequence>
<name>A0A081CY28_9HYPH</name>
<evidence type="ECO:0000313" key="4">
    <source>
        <dbReference type="EMBL" id="GAK71574.1"/>
    </source>
</evidence>
<dbReference type="PROSITE" id="PS51186">
    <property type="entry name" value="GNAT"/>
    <property type="match status" value="1"/>
</dbReference>
<dbReference type="Proteomes" id="UP000028701">
    <property type="component" value="Unassembled WGS sequence"/>
</dbReference>
<dbReference type="CDD" id="cd04301">
    <property type="entry name" value="NAT_SF"/>
    <property type="match status" value="1"/>
</dbReference>
<dbReference type="AlphaFoldDB" id="A0A081CY28"/>
<dbReference type="SUPFAM" id="SSF55729">
    <property type="entry name" value="Acyl-CoA N-acyltransferases (Nat)"/>
    <property type="match status" value="1"/>
</dbReference>
<dbReference type="InterPro" id="IPR016181">
    <property type="entry name" value="Acyl_CoA_acyltransferase"/>
</dbReference>
<keyword evidence="2" id="KW-0012">Acyltransferase</keyword>
<organism evidence="4 5">
    <name type="scientific">Agrobacterium rubi TR3 = NBRC 13261</name>
    <dbReference type="NCBI Taxonomy" id="1368415"/>
    <lineage>
        <taxon>Bacteria</taxon>
        <taxon>Pseudomonadati</taxon>
        <taxon>Pseudomonadota</taxon>
        <taxon>Alphaproteobacteria</taxon>
        <taxon>Hyphomicrobiales</taxon>
        <taxon>Rhizobiaceae</taxon>
        <taxon>Rhizobium/Agrobacterium group</taxon>
        <taxon>Agrobacterium</taxon>
    </lineage>
</organism>
<dbReference type="GO" id="GO:0016747">
    <property type="term" value="F:acyltransferase activity, transferring groups other than amino-acyl groups"/>
    <property type="evidence" value="ECO:0007669"/>
    <property type="project" value="InterPro"/>
</dbReference>
<dbReference type="PANTHER" id="PTHR43800">
    <property type="entry name" value="PEPTIDYL-LYSINE N-ACETYLTRANSFERASE YJAB"/>
    <property type="match status" value="1"/>
</dbReference>
<gene>
    <name evidence="4" type="ORF">RRU01S_18_00290</name>
</gene>
<dbReference type="RefSeq" id="WP_045231126.1">
    <property type="nucleotide sequence ID" value="NZ_BBJU01000018.1"/>
</dbReference>
<comment type="caution">
    <text evidence="4">The sequence shown here is derived from an EMBL/GenBank/DDBJ whole genome shotgun (WGS) entry which is preliminary data.</text>
</comment>
<dbReference type="eggNOG" id="COG3153">
    <property type="taxonomic scope" value="Bacteria"/>
</dbReference>
<evidence type="ECO:0000313" key="5">
    <source>
        <dbReference type="Proteomes" id="UP000028701"/>
    </source>
</evidence>
<evidence type="ECO:0000256" key="2">
    <source>
        <dbReference type="ARBA" id="ARBA00023315"/>
    </source>
</evidence>